<keyword evidence="4" id="KW-1185">Reference proteome</keyword>
<keyword evidence="2" id="KW-0812">Transmembrane</keyword>
<feature type="compositionally biased region" description="Basic and acidic residues" evidence="1">
    <location>
        <begin position="9"/>
        <end position="23"/>
    </location>
</feature>
<sequence>MKSRSFDSPNRRSKEISLTKRSDSIASLGRKPHKIAGKSSNGSVSEDFALETKDPAVSSPESEILDFDQSIGRKPNKIVEKSWNGSDFEGFQLERKDSVISSPESEVLDFDQSVELPEICELFSSSTLLDSIEALSSKIGNEDKQEDCDDGVVDLNRLGGTDNEDARIVVDFLRKAQVQVKNDSDVGRRPKKILDSLLQIMIEGLLPSGVDRSYSELLWTKMRIGFICFFFWIVMISFFFFKSAADTSFLDPSPT</sequence>
<dbReference type="AlphaFoldDB" id="A0AAP0P718"/>
<keyword evidence="2" id="KW-0472">Membrane</keyword>
<organism evidence="3 4">
    <name type="scientific">Stephania cephalantha</name>
    <dbReference type="NCBI Taxonomy" id="152367"/>
    <lineage>
        <taxon>Eukaryota</taxon>
        <taxon>Viridiplantae</taxon>
        <taxon>Streptophyta</taxon>
        <taxon>Embryophyta</taxon>
        <taxon>Tracheophyta</taxon>
        <taxon>Spermatophyta</taxon>
        <taxon>Magnoliopsida</taxon>
        <taxon>Ranunculales</taxon>
        <taxon>Menispermaceae</taxon>
        <taxon>Menispermoideae</taxon>
        <taxon>Cissampelideae</taxon>
        <taxon>Stephania</taxon>
    </lineage>
</organism>
<gene>
    <name evidence="3" type="ORF">Scep_013050</name>
</gene>
<accession>A0AAP0P718</accession>
<evidence type="ECO:0000256" key="1">
    <source>
        <dbReference type="SAM" id="MobiDB-lite"/>
    </source>
</evidence>
<feature type="region of interest" description="Disordered" evidence="1">
    <location>
        <begin position="1"/>
        <end position="63"/>
    </location>
</feature>
<dbReference type="EMBL" id="JBBNAG010000005">
    <property type="protein sequence ID" value="KAK9133522.1"/>
    <property type="molecule type" value="Genomic_DNA"/>
</dbReference>
<keyword evidence="2" id="KW-1133">Transmembrane helix</keyword>
<comment type="caution">
    <text evidence="3">The sequence shown here is derived from an EMBL/GenBank/DDBJ whole genome shotgun (WGS) entry which is preliminary data.</text>
</comment>
<evidence type="ECO:0000313" key="3">
    <source>
        <dbReference type="EMBL" id="KAK9133522.1"/>
    </source>
</evidence>
<reference evidence="3 4" key="1">
    <citation type="submission" date="2024-01" db="EMBL/GenBank/DDBJ databases">
        <title>Genome assemblies of Stephania.</title>
        <authorList>
            <person name="Yang L."/>
        </authorList>
    </citation>
    <scope>NUCLEOTIDE SEQUENCE [LARGE SCALE GENOMIC DNA]</scope>
    <source>
        <strain evidence="3">JXDWG</strain>
        <tissue evidence="3">Leaf</tissue>
    </source>
</reference>
<protein>
    <submittedName>
        <fullName evidence="3">Uncharacterized protein</fullName>
    </submittedName>
</protein>
<evidence type="ECO:0000313" key="4">
    <source>
        <dbReference type="Proteomes" id="UP001419268"/>
    </source>
</evidence>
<name>A0AAP0P718_9MAGN</name>
<evidence type="ECO:0000256" key="2">
    <source>
        <dbReference type="SAM" id="Phobius"/>
    </source>
</evidence>
<dbReference type="Proteomes" id="UP001419268">
    <property type="component" value="Unassembled WGS sequence"/>
</dbReference>
<feature type="transmembrane region" description="Helical" evidence="2">
    <location>
        <begin position="222"/>
        <end position="241"/>
    </location>
</feature>
<proteinExistence type="predicted"/>